<reference evidence="1" key="1">
    <citation type="submission" date="2021-03" db="EMBL/GenBank/DDBJ databases">
        <title>Taxonomic study of Clostridium polyendosporum from meadow-gley soil under rice.</title>
        <authorList>
            <person name="Kobayashi H."/>
            <person name="Tanizawa Y."/>
            <person name="Yagura M."/>
        </authorList>
    </citation>
    <scope>NUCLEOTIDE SEQUENCE</scope>
    <source>
        <strain evidence="1">JCM 30710</strain>
    </source>
</reference>
<sequence length="187" mass="20649">MKENNMSPQECMVKIPNKVITIPNPVYQSYKGRYFVGQSKFLIFGVGTNAWAALVNPRSSGVNLFVNVFTVSNFSNESLTAEIWLNTIPPGISKVSRKFSPTDTALSPLPEPKVQLEYAQNVTGFPSKGINIYGRIVPSQSTLVSEEDGKFVIPPGGNYLVFLSSSGQDFVKAKIAFGWWEEKVFSI</sequence>
<dbReference type="RefSeq" id="WP_246503425.1">
    <property type="nucleotide sequence ID" value="NZ_BOPZ01000002.1"/>
</dbReference>
<name>A0A919VEQ6_9CLOT</name>
<dbReference type="AlphaFoldDB" id="A0A919VEQ6"/>
<proteinExistence type="predicted"/>
<dbReference type="InterPro" id="IPR046141">
    <property type="entry name" value="DUF6143"/>
</dbReference>
<protein>
    <submittedName>
        <fullName evidence="1">Uncharacterized protein</fullName>
    </submittedName>
</protein>
<evidence type="ECO:0000313" key="2">
    <source>
        <dbReference type="Proteomes" id="UP000679179"/>
    </source>
</evidence>
<organism evidence="1 2">
    <name type="scientific">Clostridium polyendosporum</name>
    <dbReference type="NCBI Taxonomy" id="69208"/>
    <lineage>
        <taxon>Bacteria</taxon>
        <taxon>Bacillati</taxon>
        <taxon>Bacillota</taxon>
        <taxon>Clostridia</taxon>
        <taxon>Eubacteriales</taxon>
        <taxon>Clostridiaceae</taxon>
        <taxon>Clostridium</taxon>
    </lineage>
</organism>
<dbReference type="Proteomes" id="UP000679179">
    <property type="component" value="Unassembled WGS sequence"/>
</dbReference>
<dbReference type="EMBL" id="BOPZ01000002">
    <property type="protein sequence ID" value="GIM27660.1"/>
    <property type="molecule type" value="Genomic_DNA"/>
</dbReference>
<dbReference type="Pfam" id="PF19640">
    <property type="entry name" value="DUF6143"/>
    <property type="match status" value="1"/>
</dbReference>
<accession>A0A919VEQ6</accession>
<comment type="caution">
    <text evidence="1">The sequence shown here is derived from an EMBL/GenBank/DDBJ whole genome shotgun (WGS) entry which is preliminary data.</text>
</comment>
<evidence type="ECO:0000313" key="1">
    <source>
        <dbReference type="EMBL" id="GIM27660.1"/>
    </source>
</evidence>
<keyword evidence="2" id="KW-1185">Reference proteome</keyword>
<gene>
    <name evidence="1" type="ORF">CPJCM30710_03260</name>
</gene>